<dbReference type="PANTHER" id="PTHR31084">
    <property type="entry name" value="ALPHA-L-FUCOSIDASE 2"/>
    <property type="match status" value="1"/>
</dbReference>
<evidence type="ECO:0000313" key="4">
    <source>
        <dbReference type="Proteomes" id="UP000515369"/>
    </source>
</evidence>
<dbReference type="Gene3D" id="1.50.10.10">
    <property type="match status" value="1"/>
</dbReference>
<dbReference type="InterPro" id="IPR049053">
    <property type="entry name" value="AFCA-like_C"/>
</dbReference>
<sequence>MKAARQSLLERGDEGTGWSLAWKINFWARFRYGNHAYNMLKLLFRPAISPEGTTGGGSYPNLFDAHPPFQIDGNFGGSSGITEMLLQSQGKTLDLLPALPSALPTGYINGICAQGGFTLNIRWQNGQLSGVDITSKAGQTCVLRYGDKQLQLKTEKGKTYKLNGDLTVL</sequence>
<dbReference type="InterPro" id="IPR054363">
    <property type="entry name" value="GH95_cat"/>
</dbReference>
<dbReference type="PANTHER" id="PTHR31084:SF0">
    <property type="entry name" value="ALPHA-L-FUCOSIDASE 2"/>
    <property type="match status" value="1"/>
</dbReference>
<dbReference type="EMBL" id="CP059732">
    <property type="protein sequence ID" value="QMW06194.1"/>
    <property type="molecule type" value="Genomic_DNA"/>
</dbReference>
<dbReference type="GO" id="GO:0004560">
    <property type="term" value="F:alpha-L-fucosidase activity"/>
    <property type="evidence" value="ECO:0007669"/>
    <property type="project" value="TreeGrafter"/>
</dbReference>
<evidence type="ECO:0000259" key="2">
    <source>
        <dbReference type="Pfam" id="PF22124"/>
    </source>
</evidence>
<dbReference type="GO" id="GO:0005975">
    <property type="term" value="P:carbohydrate metabolic process"/>
    <property type="evidence" value="ECO:0007669"/>
    <property type="project" value="InterPro"/>
</dbReference>
<protein>
    <submittedName>
        <fullName evidence="3">Uncharacterized protein</fullName>
    </submittedName>
</protein>
<feature type="domain" description="Alpha fucosidase A-like C-terminal" evidence="1">
    <location>
        <begin position="87"/>
        <end position="157"/>
    </location>
</feature>
<dbReference type="Pfam" id="PF21307">
    <property type="entry name" value="Glyco_hydro_95_C"/>
    <property type="match status" value="1"/>
</dbReference>
<name>A0A7G5H502_9BACT</name>
<accession>A0A7G5H502</accession>
<dbReference type="AlphaFoldDB" id="A0A7G5H502"/>
<proteinExistence type="predicted"/>
<evidence type="ECO:0000259" key="1">
    <source>
        <dbReference type="Pfam" id="PF21307"/>
    </source>
</evidence>
<keyword evidence="4" id="KW-1185">Reference proteome</keyword>
<dbReference type="Pfam" id="PF22124">
    <property type="entry name" value="Glyco_hydro_95_cat"/>
    <property type="match status" value="1"/>
</dbReference>
<dbReference type="Proteomes" id="UP000515369">
    <property type="component" value="Chromosome"/>
</dbReference>
<dbReference type="InterPro" id="IPR008928">
    <property type="entry name" value="6-hairpin_glycosidase_sf"/>
</dbReference>
<organism evidence="3 4">
    <name type="scientific">Spirosoma foliorum</name>
    <dbReference type="NCBI Taxonomy" id="2710596"/>
    <lineage>
        <taxon>Bacteria</taxon>
        <taxon>Pseudomonadati</taxon>
        <taxon>Bacteroidota</taxon>
        <taxon>Cytophagia</taxon>
        <taxon>Cytophagales</taxon>
        <taxon>Cytophagaceae</taxon>
        <taxon>Spirosoma</taxon>
    </lineage>
</organism>
<dbReference type="SUPFAM" id="SSF48208">
    <property type="entry name" value="Six-hairpin glycosidases"/>
    <property type="match status" value="1"/>
</dbReference>
<gene>
    <name evidence="3" type="ORF">H3H32_15540</name>
</gene>
<feature type="domain" description="Glycosyl hydrolase family 95 catalytic" evidence="2">
    <location>
        <begin position="1"/>
        <end position="85"/>
    </location>
</feature>
<dbReference type="InterPro" id="IPR012341">
    <property type="entry name" value="6hp_glycosidase-like_sf"/>
</dbReference>
<evidence type="ECO:0000313" key="3">
    <source>
        <dbReference type="EMBL" id="QMW06194.1"/>
    </source>
</evidence>
<dbReference type="KEGG" id="sfol:H3H32_15540"/>
<reference evidence="3 4" key="1">
    <citation type="submission" date="2020-07" db="EMBL/GenBank/DDBJ databases">
        <title>Spirosoma foliorum sp. nov., isolated from the leaves on the Nejang mountain Korea, Republic of.</title>
        <authorList>
            <person name="Ho H."/>
            <person name="Lee Y.-J."/>
            <person name="Nurcahyanto D.-A."/>
            <person name="Kim S.-G."/>
        </authorList>
    </citation>
    <scope>NUCLEOTIDE SEQUENCE [LARGE SCALE GENOMIC DNA]</scope>
    <source>
        <strain evidence="3 4">PL0136</strain>
    </source>
</reference>